<evidence type="ECO:0000256" key="2">
    <source>
        <dbReference type="ARBA" id="ARBA00040983"/>
    </source>
</evidence>
<feature type="compositionally biased region" description="Basic and acidic residues" evidence="5">
    <location>
        <begin position="23"/>
        <end position="42"/>
    </location>
</feature>
<evidence type="ECO:0000313" key="7">
    <source>
        <dbReference type="Proteomes" id="UP001444071"/>
    </source>
</evidence>
<dbReference type="EMBL" id="JAHRIM010091021">
    <property type="protein sequence ID" value="MEQ2277206.1"/>
    <property type="molecule type" value="Genomic_DNA"/>
</dbReference>
<evidence type="ECO:0000256" key="4">
    <source>
        <dbReference type="ARBA" id="ARBA00043196"/>
    </source>
</evidence>
<dbReference type="InterPro" id="IPR051149">
    <property type="entry name" value="Spindly/BICDR_Dynein_Adapter"/>
</dbReference>
<dbReference type="Proteomes" id="UP001444071">
    <property type="component" value="Unassembled WGS sequence"/>
</dbReference>
<accession>A0ABV0X8Q9</accession>
<dbReference type="PANTHER" id="PTHR32123:SF11">
    <property type="entry name" value="BICD FAMILY-LIKE CARGO ADAPTER 2-RELATED"/>
    <property type="match status" value="1"/>
</dbReference>
<organism evidence="6 7">
    <name type="scientific">Xenotaenia resolanae</name>
    <dbReference type="NCBI Taxonomy" id="208358"/>
    <lineage>
        <taxon>Eukaryota</taxon>
        <taxon>Metazoa</taxon>
        <taxon>Chordata</taxon>
        <taxon>Craniata</taxon>
        <taxon>Vertebrata</taxon>
        <taxon>Euteleostomi</taxon>
        <taxon>Actinopterygii</taxon>
        <taxon>Neopterygii</taxon>
        <taxon>Teleostei</taxon>
        <taxon>Neoteleostei</taxon>
        <taxon>Acanthomorphata</taxon>
        <taxon>Ovalentaria</taxon>
        <taxon>Atherinomorphae</taxon>
        <taxon>Cyprinodontiformes</taxon>
        <taxon>Goodeidae</taxon>
        <taxon>Xenotaenia</taxon>
    </lineage>
</organism>
<feature type="compositionally biased region" description="Basic and acidic residues" evidence="5">
    <location>
        <begin position="105"/>
        <end position="118"/>
    </location>
</feature>
<sequence length="147" mass="16969">ATEALLAHSSALQAKDEEIQALKEERQSQQKELESLRDEVRGFRGSPEKPSYSSLESELAKVRQEKESLTQQLLNTIKHKVVLSQELDAWQEDMRFVINQQVLQREGEKKKKDQRENEDMGGLQRSKSLRVRGEGRKGLFSSLFKDK</sequence>
<feature type="region of interest" description="Disordered" evidence="5">
    <location>
        <begin position="23"/>
        <end position="56"/>
    </location>
</feature>
<dbReference type="PANTHER" id="PTHR32123">
    <property type="entry name" value="BICD FAMILY-LIKE CARGO ADAPTER"/>
    <property type="match status" value="1"/>
</dbReference>
<name>A0ABV0X8Q9_9TELE</name>
<reference evidence="6 7" key="1">
    <citation type="submission" date="2021-06" db="EMBL/GenBank/DDBJ databases">
        <authorList>
            <person name="Palmer J.M."/>
        </authorList>
    </citation>
    <scope>NUCLEOTIDE SEQUENCE [LARGE SCALE GENOMIC DNA]</scope>
    <source>
        <strain evidence="6 7">XR_2019</strain>
        <tissue evidence="6">Muscle</tissue>
    </source>
</reference>
<protein>
    <recommendedName>
        <fullName evidence="2">BICD family-like cargo adapter 2</fullName>
    </recommendedName>
    <alternativeName>
        <fullName evidence="3">Bicaudal D-related protein 2</fullName>
    </alternativeName>
    <alternativeName>
        <fullName evidence="4">Coiled-coil domain-containing protein 64B</fullName>
    </alternativeName>
</protein>
<evidence type="ECO:0000256" key="5">
    <source>
        <dbReference type="SAM" id="MobiDB-lite"/>
    </source>
</evidence>
<proteinExistence type="predicted"/>
<evidence type="ECO:0000313" key="6">
    <source>
        <dbReference type="EMBL" id="MEQ2277206.1"/>
    </source>
</evidence>
<feature type="region of interest" description="Disordered" evidence="5">
    <location>
        <begin position="103"/>
        <end position="134"/>
    </location>
</feature>
<evidence type="ECO:0000256" key="3">
    <source>
        <dbReference type="ARBA" id="ARBA00041790"/>
    </source>
</evidence>
<evidence type="ECO:0000256" key="1">
    <source>
        <dbReference type="ARBA" id="ARBA00023054"/>
    </source>
</evidence>
<gene>
    <name evidence="6" type="ORF">XENORESO_021764</name>
</gene>
<feature type="non-terminal residue" evidence="6">
    <location>
        <position position="1"/>
    </location>
</feature>
<comment type="caution">
    <text evidence="6">The sequence shown here is derived from an EMBL/GenBank/DDBJ whole genome shotgun (WGS) entry which is preliminary data.</text>
</comment>
<keyword evidence="1" id="KW-0175">Coiled coil</keyword>
<keyword evidence="7" id="KW-1185">Reference proteome</keyword>